<reference evidence="7" key="1">
    <citation type="submission" date="2019-11" db="EMBL/GenBank/DDBJ databases">
        <title>The complete genome sequence of Saccharopolyspora sp. E2A.</title>
        <authorList>
            <person name="Zhang G."/>
        </authorList>
    </citation>
    <scope>NUCLEOTIDE SEQUENCE [LARGE SCALE GENOMIC DNA]</scope>
    <source>
        <strain evidence="7">E2A</strain>
    </source>
</reference>
<dbReference type="GO" id="GO:0030288">
    <property type="term" value="C:outer membrane-bounded periplasmic space"/>
    <property type="evidence" value="ECO:0007669"/>
    <property type="project" value="InterPro"/>
</dbReference>
<gene>
    <name evidence="6" type="ORF">GIY23_13650</name>
</gene>
<dbReference type="RefSeq" id="WP_154077010.1">
    <property type="nucleotide sequence ID" value="NZ_CP045929.1"/>
</dbReference>
<evidence type="ECO:0000256" key="3">
    <source>
        <dbReference type="ARBA" id="ARBA00022448"/>
    </source>
</evidence>
<dbReference type="NCBIfam" id="NF037995">
    <property type="entry name" value="TRAP_S1"/>
    <property type="match status" value="1"/>
</dbReference>
<dbReference type="NCBIfam" id="TIGR00787">
    <property type="entry name" value="dctP"/>
    <property type="match status" value="1"/>
</dbReference>
<organism evidence="6 7">
    <name type="scientific">Allosaccharopolyspora coralli</name>
    <dbReference type="NCBI Taxonomy" id="2665642"/>
    <lineage>
        <taxon>Bacteria</taxon>
        <taxon>Bacillati</taxon>
        <taxon>Actinomycetota</taxon>
        <taxon>Actinomycetes</taxon>
        <taxon>Pseudonocardiales</taxon>
        <taxon>Pseudonocardiaceae</taxon>
        <taxon>Allosaccharopolyspora</taxon>
    </lineage>
</organism>
<dbReference type="Gene3D" id="3.40.190.170">
    <property type="entry name" value="Bacterial extracellular solute-binding protein, family 7"/>
    <property type="match status" value="1"/>
</dbReference>
<evidence type="ECO:0000256" key="4">
    <source>
        <dbReference type="ARBA" id="ARBA00022729"/>
    </source>
</evidence>
<keyword evidence="4 5" id="KW-0732">Signal</keyword>
<dbReference type="InterPro" id="IPR038404">
    <property type="entry name" value="TRAP_DctP_sf"/>
</dbReference>
<dbReference type="InterPro" id="IPR018389">
    <property type="entry name" value="DctP_fam"/>
</dbReference>
<dbReference type="EMBL" id="CP045929">
    <property type="protein sequence ID" value="QGK70428.1"/>
    <property type="molecule type" value="Genomic_DNA"/>
</dbReference>
<keyword evidence="3" id="KW-0813">Transport</keyword>
<dbReference type="PANTHER" id="PTHR33376:SF4">
    <property type="entry name" value="SIALIC ACID-BINDING PERIPLASMIC PROTEIN SIAP"/>
    <property type="match status" value="1"/>
</dbReference>
<evidence type="ECO:0000256" key="1">
    <source>
        <dbReference type="ARBA" id="ARBA00004196"/>
    </source>
</evidence>
<evidence type="ECO:0000313" key="7">
    <source>
        <dbReference type="Proteomes" id="UP000371041"/>
    </source>
</evidence>
<evidence type="ECO:0000256" key="5">
    <source>
        <dbReference type="SAM" id="SignalP"/>
    </source>
</evidence>
<feature type="signal peptide" evidence="5">
    <location>
        <begin position="1"/>
        <end position="25"/>
    </location>
</feature>
<dbReference type="CDD" id="cd13671">
    <property type="entry name" value="PBP2_TRAP_SBP_like_3"/>
    <property type="match status" value="1"/>
</dbReference>
<dbReference type="GO" id="GO:0055085">
    <property type="term" value="P:transmembrane transport"/>
    <property type="evidence" value="ECO:0007669"/>
    <property type="project" value="InterPro"/>
</dbReference>
<dbReference type="KEGG" id="sace:GIY23_13650"/>
<dbReference type="Proteomes" id="UP000371041">
    <property type="component" value="Chromosome"/>
</dbReference>
<keyword evidence="7" id="KW-1185">Reference proteome</keyword>
<dbReference type="PROSITE" id="PS51257">
    <property type="entry name" value="PROKAR_LIPOPROTEIN"/>
    <property type="match status" value="1"/>
</dbReference>
<feature type="chain" id="PRO_5024348106" evidence="5">
    <location>
        <begin position="26"/>
        <end position="338"/>
    </location>
</feature>
<evidence type="ECO:0000313" key="6">
    <source>
        <dbReference type="EMBL" id="QGK70428.1"/>
    </source>
</evidence>
<accession>A0A5Q3Q731</accession>
<dbReference type="Pfam" id="PF03480">
    <property type="entry name" value="DctP"/>
    <property type="match status" value="1"/>
</dbReference>
<name>A0A5Q3Q731_9PSEU</name>
<evidence type="ECO:0000256" key="2">
    <source>
        <dbReference type="ARBA" id="ARBA00009023"/>
    </source>
</evidence>
<protein>
    <submittedName>
        <fullName evidence="6">DctP family TRAP transporter solute-binding subunit</fullName>
    </submittedName>
</protein>
<dbReference type="AlphaFoldDB" id="A0A5Q3Q731"/>
<dbReference type="PIRSF" id="PIRSF006470">
    <property type="entry name" value="DctB"/>
    <property type="match status" value="1"/>
</dbReference>
<dbReference type="InterPro" id="IPR004682">
    <property type="entry name" value="TRAP_DctP"/>
</dbReference>
<comment type="subcellular location">
    <subcellularLocation>
        <location evidence="1">Cell envelope</location>
    </subcellularLocation>
</comment>
<sequence length="338" mass="37002">MTSKPFALAAALSALALVLAGCGPAADTAGEERGGTLRLALNQSEDHPSYVALENFSDRVRERTQGRWNIDVYPNENLGNQQESLQLTSDGSVDLAIVSGTQLENLNRDFVVFNLPHVFESIEHQMRVITDPSIVGDLYSSLEDRNLTVLGGFTQGARNIYSSRGPVTSPADLAGQKIRVQESKVHADMLDSMGGAATPMAYGEVYTALQSGVLEGAENNEVSYETQKHYEVAPHFSRTEHLIGLDYLVANTDRLDRLPPTDRAVFDEEWAATMREFTDLWTTATDEAISELRSQGVQFHPVDDAAFREALAPLTEQALRTAGPTARTVYEKTRAEAP</sequence>
<proteinExistence type="inferred from homology"/>
<comment type="similarity">
    <text evidence="2">Belongs to the bacterial solute-binding protein 7 family.</text>
</comment>
<dbReference type="PANTHER" id="PTHR33376">
    <property type="match status" value="1"/>
</dbReference>